<proteinExistence type="predicted"/>
<feature type="non-terminal residue" evidence="1">
    <location>
        <position position="100"/>
    </location>
</feature>
<dbReference type="Proteomes" id="UP000837857">
    <property type="component" value="Chromosome 18"/>
</dbReference>
<protein>
    <submittedName>
        <fullName evidence="1">Uncharacterized protein</fullName>
    </submittedName>
</protein>
<reference evidence="1" key="1">
    <citation type="submission" date="2022-03" db="EMBL/GenBank/DDBJ databases">
        <authorList>
            <person name="Martin H S."/>
        </authorList>
    </citation>
    <scope>NUCLEOTIDE SEQUENCE</scope>
</reference>
<gene>
    <name evidence="1" type="ORF">IPOD504_LOCUS6076</name>
</gene>
<accession>A0ABN8I3S2</accession>
<keyword evidence="2" id="KW-1185">Reference proteome</keyword>
<organism evidence="1 2">
    <name type="scientific">Iphiclides podalirius</name>
    <name type="common">scarce swallowtail</name>
    <dbReference type="NCBI Taxonomy" id="110791"/>
    <lineage>
        <taxon>Eukaryota</taxon>
        <taxon>Metazoa</taxon>
        <taxon>Ecdysozoa</taxon>
        <taxon>Arthropoda</taxon>
        <taxon>Hexapoda</taxon>
        <taxon>Insecta</taxon>
        <taxon>Pterygota</taxon>
        <taxon>Neoptera</taxon>
        <taxon>Endopterygota</taxon>
        <taxon>Lepidoptera</taxon>
        <taxon>Glossata</taxon>
        <taxon>Ditrysia</taxon>
        <taxon>Papilionoidea</taxon>
        <taxon>Papilionidae</taxon>
        <taxon>Papilioninae</taxon>
        <taxon>Iphiclides</taxon>
    </lineage>
</organism>
<evidence type="ECO:0000313" key="1">
    <source>
        <dbReference type="EMBL" id="CAH2048450.1"/>
    </source>
</evidence>
<sequence>MSDGSRTKSVTGFRTRGVQLGAKIPLFTAAFPSQCRNGTWRPAKGLGAGGVPHLRAARTSRETKPIKSGNVTLELRSAGLSRRRIRDIRITDPIVCTRET</sequence>
<name>A0ABN8I3S2_9NEOP</name>
<evidence type="ECO:0000313" key="2">
    <source>
        <dbReference type="Proteomes" id="UP000837857"/>
    </source>
</evidence>
<dbReference type="EMBL" id="OW152830">
    <property type="protein sequence ID" value="CAH2048450.1"/>
    <property type="molecule type" value="Genomic_DNA"/>
</dbReference>